<sequence length="193" mass="21049">MQSKAGGPRRSDAQRNRERILEVALVELSRSPDVPMSVIAKKAGVGQGTLYRNFPNREALVLEAYRHEVQQLTDSAAELLKTKEPDEALRVWMDRLARFIMAKTGLADALRQVVGGTGGPESSGYALVYGSIESLLDANHEAGTIRPGVTADDFLRAIAGIWQIDISGDWHAQTTRLLDIVMDGLRAGAPGRR</sequence>
<keyword evidence="3" id="KW-0804">Transcription</keyword>
<protein>
    <submittedName>
        <fullName evidence="6">TetR/AcrR family transcriptional regulator</fullName>
    </submittedName>
</protein>
<dbReference type="RefSeq" id="WP_359791510.1">
    <property type="nucleotide sequence ID" value="NZ_JBEYBN010000047.1"/>
</dbReference>
<dbReference type="Proteomes" id="UP001550603">
    <property type="component" value="Unassembled WGS sequence"/>
</dbReference>
<dbReference type="InterPro" id="IPR036271">
    <property type="entry name" value="Tet_transcr_reg_TetR-rel_C_sf"/>
</dbReference>
<dbReference type="PANTHER" id="PTHR30055">
    <property type="entry name" value="HTH-TYPE TRANSCRIPTIONAL REGULATOR RUTR"/>
    <property type="match status" value="1"/>
</dbReference>
<dbReference type="PROSITE" id="PS50977">
    <property type="entry name" value="HTH_TETR_2"/>
    <property type="match status" value="1"/>
</dbReference>
<evidence type="ECO:0000256" key="4">
    <source>
        <dbReference type="PROSITE-ProRule" id="PRU00335"/>
    </source>
</evidence>
<dbReference type="Pfam" id="PF21597">
    <property type="entry name" value="TetR_C_43"/>
    <property type="match status" value="1"/>
</dbReference>
<keyword evidence="2 4" id="KW-0238">DNA-binding</keyword>
<name>A0ABV2Y1T2_9ACTN</name>
<dbReference type="SUPFAM" id="SSF46689">
    <property type="entry name" value="Homeodomain-like"/>
    <property type="match status" value="1"/>
</dbReference>
<dbReference type="InterPro" id="IPR049445">
    <property type="entry name" value="TetR_SbtR-like_C"/>
</dbReference>
<dbReference type="InterPro" id="IPR001647">
    <property type="entry name" value="HTH_TetR"/>
</dbReference>
<gene>
    <name evidence="6" type="ORF">ABZ568_28250</name>
</gene>
<evidence type="ECO:0000313" key="6">
    <source>
        <dbReference type="EMBL" id="MEU2270227.1"/>
    </source>
</evidence>
<dbReference type="EMBL" id="JBEYBN010000047">
    <property type="protein sequence ID" value="MEU2270227.1"/>
    <property type="molecule type" value="Genomic_DNA"/>
</dbReference>
<comment type="caution">
    <text evidence="6">The sequence shown here is derived from an EMBL/GenBank/DDBJ whole genome shotgun (WGS) entry which is preliminary data.</text>
</comment>
<evidence type="ECO:0000256" key="1">
    <source>
        <dbReference type="ARBA" id="ARBA00023015"/>
    </source>
</evidence>
<keyword evidence="7" id="KW-1185">Reference proteome</keyword>
<reference evidence="6 7" key="1">
    <citation type="submission" date="2024-06" db="EMBL/GenBank/DDBJ databases">
        <title>The Natural Products Discovery Center: Release of the First 8490 Sequenced Strains for Exploring Actinobacteria Biosynthetic Diversity.</title>
        <authorList>
            <person name="Kalkreuter E."/>
            <person name="Kautsar S.A."/>
            <person name="Yang D."/>
            <person name="Bader C.D."/>
            <person name="Teijaro C.N."/>
            <person name="Fluegel L."/>
            <person name="Davis C.M."/>
            <person name="Simpson J.R."/>
            <person name="Lauterbach L."/>
            <person name="Steele A.D."/>
            <person name="Gui C."/>
            <person name="Meng S."/>
            <person name="Li G."/>
            <person name="Viehrig K."/>
            <person name="Ye F."/>
            <person name="Su P."/>
            <person name="Kiefer A.F."/>
            <person name="Nichols A."/>
            <person name="Cepeda A.J."/>
            <person name="Yan W."/>
            <person name="Fan B."/>
            <person name="Jiang Y."/>
            <person name="Adhikari A."/>
            <person name="Zheng C.-J."/>
            <person name="Schuster L."/>
            <person name="Cowan T.M."/>
            <person name="Smanski M.J."/>
            <person name="Chevrette M.G."/>
            <person name="De Carvalho L.P.S."/>
            <person name="Shen B."/>
        </authorList>
    </citation>
    <scope>NUCLEOTIDE SEQUENCE [LARGE SCALE GENOMIC DNA]</scope>
    <source>
        <strain evidence="6 7">NPDC019583</strain>
    </source>
</reference>
<feature type="domain" description="HTH tetR-type" evidence="5">
    <location>
        <begin position="14"/>
        <end position="72"/>
    </location>
</feature>
<dbReference type="Gene3D" id="1.10.357.10">
    <property type="entry name" value="Tetracycline Repressor, domain 2"/>
    <property type="match status" value="1"/>
</dbReference>
<accession>A0ABV2Y1T2</accession>
<keyword evidence="1" id="KW-0805">Transcription regulation</keyword>
<dbReference type="SUPFAM" id="SSF48498">
    <property type="entry name" value="Tetracyclin repressor-like, C-terminal domain"/>
    <property type="match status" value="1"/>
</dbReference>
<evidence type="ECO:0000256" key="2">
    <source>
        <dbReference type="ARBA" id="ARBA00023125"/>
    </source>
</evidence>
<evidence type="ECO:0000313" key="7">
    <source>
        <dbReference type="Proteomes" id="UP001550603"/>
    </source>
</evidence>
<evidence type="ECO:0000259" key="5">
    <source>
        <dbReference type="PROSITE" id="PS50977"/>
    </source>
</evidence>
<dbReference type="InterPro" id="IPR009057">
    <property type="entry name" value="Homeodomain-like_sf"/>
</dbReference>
<dbReference type="Pfam" id="PF00440">
    <property type="entry name" value="TetR_N"/>
    <property type="match status" value="1"/>
</dbReference>
<dbReference type="PANTHER" id="PTHR30055:SF234">
    <property type="entry name" value="HTH-TYPE TRANSCRIPTIONAL REGULATOR BETI"/>
    <property type="match status" value="1"/>
</dbReference>
<dbReference type="InterPro" id="IPR050109">
    <property type="entry name" value="HTH-type_TetR-like_transc_reg"/>
</dbReference>
<evidence type="ECO:0000256" key="3">
    <source>
        <dbReference type="ARBA" id="ARBA00023163"/>
    </source>
</evidence>
<proteinExistence type="predicted"/>
<feature type="DNA-binding region" description="H-T-H motif" evidence="4">
    <location>
        <begin position="35"/>
        <end position="54"/>
    </location>
</feature>
<organism evidence="6 7">
    <name type="scientific">Streptomyces olindensis</name>
    <dbReference type="NCBI Taxonomy" id="358823"/>
    <lineage>
        <taxon>Bacteria</taxon>
        <taxon>Bacillati</taxon>
        <taxon>Actinomycetota</taxon>
        <taxon>Actinomycetes</taxon>
        <taxon>Kitasatosporales</taxon>
        <taxon>Streptomycetaceae</taxon>
        <taxon>Streptomyces</taxon>
    </lineage>
</organism>